<accession>A0A3G2L9K2</accession>
<sequence length="88" mass="10564">MKINWIINTNGDETLHQYCVELEYRLRPKIIKFLISRIDPDCCFDFSCFHFDIDVVGRKIQLSKETPKQYYTLIEAEFPKKILDFSKI</sequence>
<proteinExistence type="predicted"/>
<reference evidence="1 2" key="1">
    <citation type="submission" date="2018-08" db="EMBL/GenBank/DDBJ databases">
        <title>The reduced genetic potential of extracellular carbohydrate catabolism in Euzebyella marina RN62, a Flavobacteriia bacterium isolated from the hadal water.</title>
        <authorList>
            <person name="Xue C."/>
        </authorList>
    </citation>
    <scope>NUCLEOTIDE SEQUENCE [LARGE SCALE GENOMIC DNA]</scope>
    <source>
        <strain evidence="1 2">RN62</strain>
    </source>
</reference>
<organism evidence="1 2">
    <name type="scientific">Euzebyella marina</name>
    <dbReference type="NCBI Taxonomy" id="1761453"/>
    <lineage>
        <taxon>Bacteria</taxon>
        <taxon>Pseudomonadati</taxon>
        <taxon>Bacteroidota</taxon>
        <taxon>Flavobacteriia</taxon>
        <taxon>Flavobacteriales</taxon>
        <taxon>Flavobacteriaceae</taxon>
        <taxon>Euzebyella</taxon>
    </lineage>
</organism>
<evidence type="ECO:0000313" key="2">
    <source>
        <dbReference type="Proteomes" id="UP000276309"/>
    </source>
</evidence>
<keyword evidence="2" id="KW-1185">Reference proteome</keyword>
<protein>
    <submittedName>
        <fullName evidence="1">Uncharacterized protein</fullName>
    </submittedName>
</protein>
<evidence type="ECO:0000313" key="1">
    <source>
        <dbReference type="EMBL" id="AYN68893.1"/>
    </source>
</evidence>
<dbReference type="EMBL" id="CP032050">
    <property type="protein sequence ID" value="AYN68893.1"/>
    <property type="molecule type" value="Genomic_DNA"/>
</dbReference>
<dbReference type="RefSeq" id="WP_121849904.1">
    <property type="nucleotide sequence ID" value="NZ_CP032050.1"/>
</dbReference>
<dbReference type="OrthoDB" id="1448873at2"/>
<dbReference type="AlphaFoldDB" id="A0A3G2L9K2"/>
<gene>
    <name evidence="1" type="ORF">D1013_16655</name>
</gene>
<dbReference type="Proteomes" id="UP000276309">
    <property type="component" value="Chromosome"/>
</dbReference>
<dbReference type="KEGG" id="emar:D1013_16655"/>
<name>A0A3G2L9K2_9FLAO</name>